<protein>
    <recommendedName>
        <fullName evidence="3">Pentatricopeptide repeat-containing protein</fullName>
    </recommendedName>
</protein>
<dbReference type="EMBL" id="JAAWWB010000012">
    <property type="protein sequence ID" value="KAG6770656.1"/>
    <property type="molecule type" value="Genomic_DNA"/>
</dbReference>
<proteinExistence type="predicted"/>
<comment type="caution">
    <text evidence="1">The sequence shown here is derived from an EMBL/GenBank/DDBJ whole genome shotgun (WGS) entry which is preliminary data.</text>
</comment>
<name>A0A8X7ZJP2_POPTO</name>
<organism evidence="1 2">
    <name type="scientific">Populus tomentosa</name>
    <name type="common">Chinese white poplar</name>
    <dbReference type="NCBI Taxonomy" id="118781"/>
    <lineage>
        <taxon>Eukaryota</taxon>
        <taxon>Viridiplantae</taxon>
        <taxon>Streptophyta</taxon>
        <taxon>Embryophyta</taxon>
        <taxon>Tracheophyta</taxon>
        <taxon>Spermatophyta</taxon>
        <taxon>Magnoliopsida</taxon>
        <taxon>eudicotyledons</taxon>
        <taxon>Gunneridae</taxon>
        <taxon>Pentapetalae</taxon>
        <taxon>rosids</taxon>
        <taxon>fabids</taxon>
        <taxon>Malpighiales</taxon>
        <taxon>Salicaceae</taxon>
        <taxon>Saliceae</taxon>
        <taxon>Populus</taxon>
    </lineage>
</organism>
<gene>
    <name evidence="1" type="ORF">POTOM_026345</name>
</gene>
<evidence type="ECO:0008006" key="3">
    <source>
        <dbReference type="Google" id="ProtNLM"/>
    </source>
</evidence>
<evidence type="ECO:0000313" key="1">
    <source>
        <dbReference type="EMBL" id="KAG6770656.1"/>
    </source>
</evidence>
<dbReference type="Proteomes" id="UP000886885">
    <property type="component" value="Chromosome 6D"/>
</dbReference>
<keyword evidence="2" id="KW-1185">Reference proteome</keyword>
<dbReference type="AlphaFoldDB" id="A0A8X7ZJP2"/>
<dbReference type="OrthoDB" id="185373at2759"/>
<reference evidence="1" key="1">
    <citation type="journal article" date="2020" name="bioRxiv">
        <title>Hybrid origin of Populus tomentosa Carr. identified through genome sequencing and phylogenomic analysis.</title>
        <authorList>
            <person name="An X."/>
            <person name="Gao K."/>
            <person name="Chen Z."/>
            <person name="Li J."/>
            <person name="Yang X."/>
            <person name="Yang X."/>
            <person name="Zhou J."/>
            <person name="Guo T."/>
            <person name="Zhao T."/>
            <person name="Huang S."/>
            <person name="Miao D."/>
            <person name="Khan W.U."/>
            <person name="Rao P."/>
            <person name="Ye M."/>
            <person name="Lei B."/>
            <person name="Liao W."/>
            <person name="Wang J."/>
            <person name="Ji L."/>
            <person name="Li Y."/>
            <person name="Guo B."/>
            <person name="Mustafa N.S."/>
            <person name="Li S."/>
            <person name="Yun Q."/>
            <person name="Keller S.R."/>
            <person name="Mao J."/>
            <person name="Zhang R."/>
            <person name="Strauss S.H."/>
        </authorList>
    </citation>
    <scope>NUCLEOTIDE SEQUENCE</scope>
    <source>
        <strain evidence="1">GM15</strain>
        <tissue evidence="1">Leaf</tissue>
    </source>
</reference>
<evidence type="ECO:0000313" key="2">
    <source>
        <dbReference type="Proteomes" id="UP000886885"/>
    </source>
</evidence>
<accession>A0A8X7ZJP2</accession>
<sequence>MVDVCDKSEDLGDATLLFKQAKESNEYLYNAMIRAYAHNEVYRGDITLHKEMLKLRRCYNLLHGLEVFDGMIERDSISWNGIFSGNARLGHIERRELRLIQSLIGLYSILDSNDIRGTRAQMQIVGIEPDNISIISASPASGQPEALGVERDTRVL</sequence>